<dbReference type="InterPro" id="IPR003140">
    <property type="entry name" value="PLipase/COase/thioEstase"/>
</dbReference>
<dbReference type="GO" id="GO:0016787">
    <property type="term" value="F:hydrolase activity"/>
    <property type="evidence" value="ECO:0007669"/>
    <property type="project" value="UniProtKB-KW"/>
</dbReference>
<evidence type="ECO:0000256" key="1">
    <source>
        <dbReference type="ARBA" id="ARBA00006499"/>
    </source>
</evidence>
<feature type="domain" description="Phospholipase/carboxylesterase/thioesterase" evidence="3">
    <location>
        <begin position="14"/>
        <end position="220"/>
    </location>
</feature>
<comment type="caution">
    <text evidence="4">The sequence shown here is derived from an EMBL/GenBank/DDBJ whole genome shotgun (WGS) entry which is preliminary data.</text>
</comment>
<dbReference type="EMBL" id="JBHRYR010000002">
    <property type="protein sequence ID" value="MFC3852064.1"/>
    <property type="molecule type" value="Genomic_DNA"/>
</dbReference>
<accession>A0ABV7ZVV5</accession>
<dbReference type="RefSeq" id="WP_380693775.1">
    <property type="nucleotide sequence ID" value="NZ_JBHRYR010000002.1"/>
</dbReference>
<dbReference type="Proteomes" id="UP001595617">
    <property type="component" value="Unassembled WGS sequence"/>
</dbReference>
<dbReference type="Gene3D" id="3.40.50.1820">
    <property type="entry name" value="alpha/beta hydrolase"/>
    <property type="match status" value="1"/>
</dbReference>
<keyword evidence="5" id="KW-1185">Reference proteome</keyword>
<evidence type="ECO:0000313" key="4">
    <source>
        <dbReference type="EMBL" id="MFC3852064.1"/>
    </source>
</evidence>
<organism evidence="4 5">
    <name type="scientific">Saccharospirillum mangrovi</name>
    <dbReference type="NCBI Taxonomy" id="2161747"/>
    <lineage>
        <taxon>Bacteria</taxon>
        <taxon>Pseudomonadati</taxon>
        <taxon>Pseudomonadota</taxon>
        <taxon>Gammaproteobacteria</taxon>
        <taxon>Oceanospirillales</taxon>
        <taxon>Saccharospirillaceae</taxon>
        <taxon>Saccharospirillum</taxon>
    </lineage>
</organism>
<protein>
    <submittedName>
        <fullName evidence="4">Alpha/beta hydrolase</fullName>
    </submittedName>
</protein>
<evidence type="ECO:0000256" key="2">
    <source>
        <dbReference type="ARBA" id="ARBA00022801"/>
    </source>
</evidence>
<comment type="similarity">
    <text evidence="1">Belongs to the AB hydrolase superfamily. AB hydrolase 2 family.</text>
</comment>
<keyword evidence="2 4" id="KW-0378">Hydrolase</keyword>
<sequence length="224" mass="24081">MSLLPCVEVASPASAANVATSAVIWLHGLGANGHDFEPIVPELGLDDSLATRFIFPHAPERPVTVNGGMVMPAWYDILDINIDRKIDLDQLLNSAEAVTALIEREIARGIAPERIVVAGFSQGGAVAYQVALTFPQRLAGLLALSTYFASADSITPHPANDNLPILIQHGLQDPIVPEALGRAAHEKLKAQGYAVEYDTYVMPHSVHPSQVRAIGRWLNRVLTA</sequence>
<dbReference type="SUPFAM" id="SSF53474">
    <property type="entry name" value="alpha/beta-Hydrolases"/>
    <property type="match status" value="1"/>
</dbReference>
<reference evidence="5" key="1">
    <citation type="journal article" date="2019" name="Int. J. Syst. Evol. Microbiol.">
        <title>The Global Catalogue of Microorganisms (GCM) 10K type strain sequencing project: providing services to taxonomists for standard genome sequencing and annotation.</title>
        <authorList>
            <consortium name="The Broad Institute Genomics Platform"/>
            <consortium name="The Broad Institute Genome Sequencing Center for Infectious Disease"/>
            <person name="Wu L."/>
            <person name="Ma J."/>
        </authorList>
    </citation>
    <scope>NUCLEOTIDE SEQUENCE [LARGE SCALE GENOMIC DNA]</scope>
    <source>
        <strain evidence="5">IBRC 10765</strain>
    </source>
</reference>
<dbReference type="InterPro" id="IPR050565">
    <property type="entry name" value="LYPA1-2/EST-like"/>
</dbReference>
<dbReference type="PANTHER" id="PTHR10655:SF17">
    <property type="entry name" value="LYSOPHOSPHOLIPASE-LIKE PROTEIN 1"/>
    <property type="match status" value="1"/>
</dbReference>
<dbReference type="Pfam" id="PF02230">
    <property type="entry name" value="Abhydrolase_2"/>
    <property type="match status" value="1"/>
</dbReference>
<dbReference type="PANTHER" id="PTHR10655">
    <property type="entry name" value="LYSOPHOSPHOLIPASE-RELATED"/>
    <property type="match status" value="1"/>
</dbReference>
<dbReference type="InterPro" id="IPR029058">
    <property type="entry name" value="AB_hydrolase_fold"/>
</dbReference>
<evidence type="ECO:0000313" key="5">
    <source>
        <dbReference type="Proteomes" id="UP001595617"/>
    </source>
</evidence>
<gene>
    <name evidence="4" type="ORF">ACFOOG_04370</name>
</gene>
<name>A0ABV7ZVV5_9GAMM</name>
<proteinExistence type="inferred from homology"/>
<evidence type="ECO:0000259" key="3">
    <source>
        <dbReference type="Pfam" id="PF02230"/>
    </source>
</evidence>